<name>A0AA40C5X6_9PEZI</name>
<evidence type="ECO:0000313" key="1">
    <source>
        <dbReference type="EMBL" id="KAK0625879.1"/>
    </source>
</evidence>
<gene>
    <name evidence="1" type="ORF">B0T14DRAFT_508714</name>
</gene>
<accession>A0AA40C5X6</accession>
<dbReference type="AlphaFoldDB" id="A0AA40C5X6"/>
<dbReference type="EMBL" id="JAULSU010000002">
    <property type="protein sequence ID" value="KAK0625879.1"/>
    <property type="molecule type" value="Genomic_DNA"/>
</dbReference>
<protein>
    <recommendedName>
        <fullName evidence="3">Heterokaryon incompatibility domain-containing protein</fullName>
    </recommendedName>
</protein>
<evidence type="ECO:0008006" key="3">
    <source>
        <dbReference type="Google" id="ProtNLM"/>
    </source>
</evidence>
<dbReference type="InterPro" id="IPR052895">
    <property type="entry name" value="HetReg/Transcr_Mod"/>
</dbReference>
<proteinExistence type="predicted"/>
<comment type="caution">
    <text evidence="1">The sequence shown here is derived from an EMBL/GenBank/DDBJ whole genome shotgun (WGS) entry which is preliminary data.</text>
</comment>
<dbReference type="PANTHER" id="PTHR24148">
    <property type="entry name" value="ANKYRIN REPEAT DOMAIN-CONTAINING PROTEIN 39 HOMOLOG-RELATED"/>
    <property type="match status" value="1"/>
</dbReference>
<dbReference type="Proteomes" id="UP001175000">
    <property type="component" value="Unassembled WGS sequence"/>
</dbReference>
<keyword evidence="2" id="KW-1185">Reference proteome</keyword>
<organism evidence="1 2">
    <name type="scientific">Immersiella caudata</name>
    <dbReference type="NCBI Taxonomy" id="314043"/>
    <lineage>
        <taxon>Eukaryota</taxon>
        <taxon>Fungi</taxon>
        <taxon>Dikarya</taxon>
        <taxon>Ascomycota</taxon>
        <taxon>Pezizomycotina</taxon>
        <taxon>Sordariomycetes</taxon>
        <taxon>Sordariomycetidae</taxon>
        <taxon>Sordariales</taxon>
        <taxon>Lasiosphaeriaceae</taxon>
        <taxon>Immersiella</taxon>
    </lineage>
</organism>
<sequence>MDQVYMDADKVYAWLGEGDENVREVLRLTRGIKYRPFSYKNDWDASAFQDLAYWTRAWVVQEMALARELIFMYGEEAATSEEVELMLKNNIYLRAGGDDGVSRGLVFGDLVRAVKEQIHRPGSNLSTLPETLLMYQDCKLTHDKIYAFQNLWPESKRITVNYAWTELELFGAVMDKLASTTLNKGFFAAEPFANGLNILPDDFTKQLNRLNTEVWKLDQDIIDRKSRRYKVWAPRLNPACREGESPWAKLQLACKDGVTALLGGSSKPQYPGLWVGDPWKKLLNGWLALCVCGKSRNLFTDPECSCGNSEWERKASAKYSWMKVEKTTIVMPLFN</sequence>
<dbReference type="PANTHER" id="PTHR24148:SF64">
    <property type="entry name" value="HETEROKARYON INCOMPATIBILITY DOMAIN-CONTAINING PROTEIN"/>
    <property type="match status" value="1"/>
</dbReference>
<evidence type="ECO:0000313" key="2">
    <source>
        <dbReference type="Proteomes" id="UP001175000"/>
    </source>
</evidence>
<reference evidence="1" key="1">
    <citation type="submission" date="2023-06" db="EMBL/GenBank/DDBJ databases">
        <title>Genome-scale phylogeny and comparative genomics of the fungal order Sordariales.</title>
        <authorList>
            <consortium name="Lawrence Berkeley National Laboratory"/>
            <person name="Hensen N."/>
            <person name="Bonometti L."/>
            <person name="Westerberg I."/>
            <person name="Brannstrom I.O."/>
            <person name="Guillou S."/>
            <person name="Cros-Aarteil S."/>
            <person name="Calhoun S."/>
            <person name="Haridas S."/>
            <person name="Kuo A."/>
            <person name="Mondo S."/>
            <person name="Pangilinan J."/>
            <person name="Riley R."/>
            <person name="Labutti K."/>
            <person name="Andreopoulos B."/>
            <person name="Lipzen A."/>
            <person name="Chen C."/>
            <person name="Yanf M."/>
            <person name="Daum C."/>
            <person name="Ng V."/>
            <person name="Clum A."/>
            <person name="Steindorff A."/>
            <person name="Ohm R."/>
            <person name="Martin F."/>
            <person name="Silar P."/>
            <person name="Natvig D."/>
            <person name="Lalanne C."/>
            <person name="Gautier V."/>
            <person name="Ament-Velasquez S.L."/>
            <person name="Kruys A."/>
            <person name="Hutchinson M.I."/>
            <person name="Powell A.J."/>
            <person name="Barry K."/>
            <person name="Miller A.N."/>
            <person name="Grigoriev I.V."/>
            <person name="Debuchy R."/>
            <person name="Gladieux P."/>
            <person name="Thoren M.H."/>
            <person name="Johannesson H."/>
        </authorList>
    </citation>
    <scope>NUCLEOTIDE SEQUENCE</scope>
    <source>
        <strain evidence="1">CBS 606.72</strain>
    </source>
</reference>